<dbReference type="EMBL" id="BQNB010011072">
    <property type="protein sequence ID" value="GJS85718.1"/>
    <property type="molecule type" value="Genomic_DNA"/>
</dbReference>
<organism evidence="3 4">
    <name type="scientific">Tanacetum coccineum</name>
    <dbReference type="NCBI Taxonomy" id="301880"/>
    <lineage>
        <taxon>Eukaryota</taxon>
        <taxon>Viridiplantae</taxon>
        <taxon>Streptophyta</taxon>
        <taxon>Embryophyta</taxon>
        <taxon>Tracheophyta</taxon>
        <taxon>Spermatophyta</taxon>
        <taxon>Magnoliopsida</taxon>
        <taxon>eudicotyledons</taxon>
        <taxon>Gunneridae</taxon>
        <taxon>Pentapetalae</taxon>
        <taxon>asterids</taxon>
        <taxon>campanulids</taxon>
        <taxon>Asterales</taxon>
        <taxon>Asteraceae</taxon>
        <taxon>Asteroideae</taxon>
        <taxon>Anthemideae</taxon>
        <taxon>Anthemidinae</taxon>
        <taxon>Tanacetum</taxon>
    </lineage>
</organism>
<evidence type="ECO:0000313" key="4">
    <source>
        <dbReference type="Proteomes" id="UP001151760"/>
    </source>
</evidence>
<evidence type="ECO:0000256" key="2">
    <source>
        <dbReference type="SAM" id="MobiDB-lite"/>
    </source>
</evidence>
<proteinExistence type="predicted"/>
<feature type="region of interest" description="Disordered" evidence="2">
    <location>
        <begin position="489"/>
        <end position="530"/>
    </location>
</feature>
<reference evidence="3" key="1">
    <citation type="journal article" date="2022" name="Int. J. Mol. Sci.">
        <title>Draft Genome of Tanacetum Coccineum: Genomic Comparison of Closely Related Tanacetum-Family Plants.</title>
        <authorList>
            <person name="Yamashiro T."/>
            <person name="Shiraishi A."/>
            <person name="Nakayama K."/>
            <person name="Satake H."/>
        </authorList>
    </citation>
    <scope>NUCLEOTIDE SEQUENCE</scope>
</reference>
<protein>
    <submittedName>
        <fullName evidence="3">Uncharacterized protein</fullName>
    </submittedName>
</protein>
<feature type="non-terminal residue" evidence="3">
    <location>
        <position position="1019"/>
    </location>
</feature>
<keyword evidence="1" id="KW-0175">Coiled coil</keyword>
<reference evidence="3" key="2">
    <citation type="submission" date="2022-01" db="EMBL/GenBank/DDBJ databases">
        <authorList>
            <person name="Yamashiro T."/>
            <person name="Shiraishi A."/>
            <person name="Satake H."/>
            <person name="Nakayama K."/>
        </authorList>
    </citation>
    <scope>NUCLEOTIDE SEQUENCE</scope>
</reference>
<dbReference type="PANTHER" id="PTHR11439:SF495">
    <property type="entry name" value="REVERSE TRANSCRIPTASE, RNA-DEPENDENT DNA POLYMERASE-RELATED"/>
    <property type="match status" value="1"/>
</dbReference>
<gene>
    <name evidence="3" type="ORF">Tco_0752259</name>
</gene>
<comment type="caution">
    <text evidence="3">The sequence shown here is derived from an EMBL/GenBank/DDBJ whole genome shotgun (WGS) entry which is preliminary data.</text>
</comment>
<feature type="coiled-coil region" evidence="1">
    <location>
        <begin position="318"/>
        <end position="352"/>
    </location>
</feature>
<feature type="region of interest" description="Disordered" evidence="2">
    <location>
        <begin position="943"/>
        <end position="1019"/>
    </location>
</feature>
<feature type="compositionally biased region" description="Basic and acidic residues" evidence="2">
    <location>
        <begin position="489"/>
        <end position="527"/>
    </location>
</feature>
<dbReference type="Proteomes" id="UP001151760">
    <property type="component" value="Unassembled WGS sequence"/>
</dbReference>
<feature type="region of interest" description="Disordered" evidence="2">
    <location>
        <begin position="412"/>
        <end position="449"/>
    </location>
</feature>
<evidence type="ECO:0000256" key="1">
    <source>
        <dbReference type="SAM" id="Coils"/>
    </source>
</evidence>
<evidence type="ECO:0000313" key="3">
    <source>
        <dbReference type="EMBL" id="GJS85718.1"/>
    </source>
</evidence>
<feature type="compositionally biased region" description="Polar residues" evidence="2">
    <location>
        <begin position="974"/>
        <end position="986"/>
    </location>
</feature>
<sequence length="1019" mass="114730">MTKVIKGEFEKIKDIKVEDDSLACDSPLEVFNCEIMIRSHAKLIIWDLIRSDIAFIEMVARIKVFQYKNMGHYTMKNLKDLLVRGDDEIQRFELISILLDQGKASVAIKRWTTVNLARTSNNACRTPREGNNHRKLVGNLRSGNLETLNMKDLTLSDSNVAFVSSDNSSSTNETVNTAHSVSAASSKDQASTASYADDVMFSFFANQSNAPQLDNEDLNRLMLMILKKWISNDKGKVECYNHRRGHFPRECRAPRNQGNKNRDALRRNEPVAYYYKAWLFKMGVRLSNGIRIIRTRIVVHEKNEAVYEENIEFLKYDVQVKDISIKDLKNQLEEALKEKYDLKLKLDKFKESSKNLTKLINNDNPVNDRFKICEGFHAVPPPYTGNYMPPRPDLSFARNFVPTAVATKSGQVQVNAAKQSSSRAATSISTARPVNTDAPKPKGNPQYTLQDQGIFDSGCSRHMTGNSIFLQIIKRLMVDLLHLEEVQRSSEDAVADDAGKKTTKEPANKGERNGQEKEGGASNKEVKTTSTPIDTNKALLKDKEAKDVYIHLYRSMIRSFMYLTTSRPDIMFAVCACARYLKGQPKLGLWYPRDSPFDFEAFSDSDYAGASFDRKSTTGGCQFLGKRLISWQLLWIQNQMLDYGFNFMNTKIHIDNESTICIVKNPVFHSKTKHIEIRHHFIRDSYEKRLIQVIKIHTDHNVADLLTKAFDVSSDEFGVKTGSCKVNAARQDLVLLGEKGNADFHQIVDFLNASTSRYSLIISPTIYASYIAQFWATAKSKIVNNETQIHATVDGKTIVISESSVRSNLHFKDEDGVTSLTNSEILENLALMGYEIVSNKLTFQKSFFSPQWKYLIHVILHCLSSKSTAWNEFSTNIASAVICLANNQKFNFSKLIFDEPFNDTYETPKHTQKVFANMRRKGKGFSGIVTPLFQSMLAIQAVEGGGSEQPSEPQPTPSPASPSHEDDKVVKAATTATSLEAEQESGSGPKCQDTTLGDADAQTRFKTASKKSHDPPLSK</sequence>
<keyword evidence="4" id="KW-1185">Reference proteome</keyword>
<name>A0ABQ4ZA23_9ASTR</name>
<accession>A0ABQ4ZA23</accession>
<dbReference type="PANTHER" id="PTHR11439">
    <property type="entry name" value="GAG-POL-RELATED RETROTRANSPOSON"/>
    <property type="match status" value="1"/>
</dbReference>
<dbReference type="CDD" id="cd09272">
    <property type="entry name" value="RNase_HI_RT_Ty1"/>
    <property type="match status" value="1"/>
</dbReference>
<feature type="compositionally biased region" description="Low complexity" evidence="2">
    <location>
        <begin position="420"/>
        <end position="432"/>
    </location>
</feature>